<gene>
    <name evidence="3" type="ORF">SAMN05880501_107184</name>
</gene>
<evidence type="ECO:0000256" key="1">
    <source>
        <dbReference type="SAM" id="Phobius"/>
    </source>
</evidence>
<feature type="transmembrane region" description="Helical" evidence="1">
    <location>
        <begin position="399"/>
        <end position="420"/>
    </location>
</feature>
<feature type="domain" description="Beta-lactamase-related" evidence="2">
    <location>
        <begin position="49"/>
        <end position="366"/>
    </location>
</feature>
<keyword evidence="4" id="KW-1185">Reference proteome</keyword>
<feature type="transmembrane region" description="Helical" evidence="1">
    <location>
        <begin position="432"/>
        <end position="453"/>
    </location>
</feature>
<dbReference type="InterPro" id="IPR050491">
    <property type="entry name" value="AmpC-like"/>
</dbReference>
<evidence type="ECO:0000313" key="4">
    <source>
        <dbReference type="Proteomes" id="UP000219636"/>
    </source>
</evidence>
<sequence>MNEVVGNSHMWWRRFVFFLTIVFLISSFTNQTFANAVDISEENVRNVKSYVEKQFERAEIVGGSYAIVANNEVIDSSGVGYSDLKGQKRATAETIYAIASVTKVFTATAILSLHEQGKLNLQDSVQKYLPWFTYKDIEKSKEVTIEHLLTHSAGVDRYKADGAIFEDEKNNRNSLENAIKTLSTVEMTSDPGEKGQYCNSCYNILGLIIEKVTGMSYYDYMQMNVFQRLDLESTAFGHNLNQTQDIAKEYSWFFGFRNTRLLNYETFGASQDPEGGIYSNSLDLAKYVAATLGPSPWLSTDTLEMSYEGVVPTEHEGWAYSIGGFEVSQYDNQTLLYKGGDGIGSSSAIMLLPEENIGVVLIIGESNSEPKQEIAMGMLQILIGKEPLKLEFAPPLFKIAGWAILLVLLVNIIFLVFLVRTIRKSKTNKYRWLWIFLSLICFILFVVIGFLLWKVRPTQIGFYGYPYDIAIGLVSLEVMLLIIFVCNSYLSIVGKGTK</sequence>
<feature type="transmembrane region" description="Helical" evidence="1">
    <location>
        <begin position="465"/>
        <end position="490"/>
    </location>
</feature>
<dbReference type="SUPFAM" id="SSF56601">
    <property type="entry name" value="beta-lactamase/transpeptidase-like"/>
    <property type="match status" value="1"/>
</dbReference>
<evidence type="ECO:0000313" key="3">
    <source>
        <dbReference type="EMBL" id="SOC13421.1"/>
    </source>
</evidence>
<keyword evidence="1" id="KW-0472">Membrane</keyword>
<dbReference type="Gene3D" id="3.40.710.10">
    <property type="entry name" value="DD-peptidase/beta-lactamase superfamily"/>
    <property type="match status" value="1"/>
</dbReference>
<keyword evidence="1" id="KW-1133">Transmembrane helix</keyword>
<accession>A0A285SXK8</accession>
<dbReference type="Pfam" id="PF00144">
    <property type="entry name" value="Beta-lactamase"/>
    <property type="match status" value="1"/>
</dbReference>
<dbReference type="InterPro" id="IPR001466">
    <property type="entry name" value="Beta-lactam-related"/>
</dbReference>
<proteinExistence type="predicted"/>
<organism evidence="3 4">
    <name type="scientific">Ureibacillus xyleni</name>
    <dbReference type="NCBI Taxonomy" id="614648"/>
    <lineage>
        <taxon>Bacteria</taxon>
        <taxon>Bacillati</taxon>
        <taxon>Bacillota</taxon>
        <taxon>Bacilli</taxon>
        <taxon>Bacillales</taxon>
        <taxon>Caryophanaceae</taxon>
        <taxon>Ureibacillus</taxon>
    </lineage>
</organism>
<dbReference type="Proteomes" id="UP000219636">
    <property type="component" value="Unassembled WGS sequence"/>
</dbReference>
<keyword evidence="1" id="KW-0812">Transmembrane</keyword>
<protein>
    <submittedName>
        <fullName evidence="3">CubicO group peptidase (Beta-lactamase class C family)</fullName>
    </submittedName>
</protein>
<dbReference type="PANTHER" id="PTHR46825">
    <property type="entry name" value="D-ALANYL-D-ALANINE-CARBOXYPEPTIDASE/ENDOPEPTIDASE AMPH"/>
    <property type="match status" value="1"/>
</dbReference>
<dbReference type="EMBL" id="OBMQ01000007">
    <property type="protein sequence ID" value="SOC13421.1"/>
    <property type="molecule type" value="Genomic_DNA"/>
</dbReference>
<dbReference type="PANTHER" id="PTHR46825:SF9">
    <property type="entry name" value="BETA-LACTAMASE-RELATED DOMAIN-CONTAINING PROTEIN"/>
    <property type="match status" value="1"/>
</dbReference>
<reference evidence="4" key="1">
    <citation type="submission" date="2017-08" db="EMBL/GenBank/DDBJ databases">
        <authorList>
            <person name="Varghese N."/>
            <person name="Submissions S."/>
        </authorList>
    </citation>
    <scope>NUCLEOTIDE SEQUENCE [LARGE SCALE GENOMIC DNA]</scope>
    <source>
        <strain evidence="4">JC22</strain>
    </source>
</reference>
<dbReference type="AlphaFoldDB" id="A0A285SXK8"/>
<evidence type="ECO:0000259" key="2">
    <source>
        <dbReference type="Pfam" id="PF00144"/>
    </source>
</evidence>
<dbReference type="InterPro" id="IPR012338">
    <property type="entry name" value="Beta-lactam/transpept-like"/>
</dbReference>
<name>A0A285SXK8_9BACL</name>